<comment type="caution">
    <text evidence="6">The sequence shown here is derived from an EMBL/GenBank/DDBJ whole genome shotgun (WGS) entry which is preliminary data.</text>
</comment>
<dbReference type="Proteomes" id="UP000682111">
    <property type="component" value="Unassembled WGS sequence"/>
</dbReference>
<dbReference type="GO" id="GO:0003677">
    <property type="term" value="F:DNA binding"/>
    <property type="evidence" value="ECO:0007669"/>
    <property type="project" value="UniProtKB-KW"/>
</dbReference>
<evidence type="ECO:0000256" key="3">
    <source>
        <dbReference type="ARBA" id="ARBA00022578"/>
    </source>
</evidence>
<dbReference type="AlphaFoldDB" id="A0A919WGN4"/>
<evidence type="ECO:0000313" key="7">
    <source>
        <dbReference type="Proteomes" id="UP000682111"/>
    </source>
</evidence>
<dbReference type="GO" id="GO:0004803">
    <property type="term" value="F:transposase activity"/>
    <property type="evidence" value="ECO:0007669"/>
    <property type="project" value="InterPro"/>
</dbReference>
<sequence length="65" mass="7449">MQIFDELKLRGVEDIFFVSMNGVSGPEEEARTIFPDVIVQRCIVYLIRNSISMFQVKTTSLLLLP</sequence>
<protein>
    <recommendedName>
        <fullName evidence="8">Mutator family transposase</fullName>
    </recommendedName>
</protein>
<evidence type="ECO:0000256" key="2">
    <source>
        <dbReference type="ARBA" id="ARBA00010961"/>
    </source>
</evidence>
<dbReference type="GO" id="GO:0006313">
    <property type="term" value="P:DNA transposition"/>
    <property type="evidence" value="ECO:0007669"/>
    <property type="project" value="InterPro"/>
</dbReference>
<reference evidence="6" key="1">
    <citation type="submission" date="2021-03" db="EMBL/GenBank/DDBJ databases">
        <title>Antimicrobial resistance genes in bacteria isolated from Japanese honey, and their potential for conferring macrolide and lincosamide resistance in the American foulbrood pathogen Paenibacillus larvae.</title>
        <authorList>
            <person name="Okamoto M."/>
            <person name="Kumagai M."/>
            <person name="Kanamori H."/>
            <person name="Takamatsu D."/>
        </authorList>
    </citation>
    <scope>NUCLEOTIDE SEQUENCE</scope>
    <source>
        <strain evidence="6">J27TS8</strain>
    </source>
</reference>
<dbReference type="EMBL" id="BORC01000002">
    <property type="protein sequence ID" value="GIN61646.1"/>
    <property type="molecule type" value="Genomic_DNA"/>
</dbReference>
<dbReference type="InterPro" id="IPR001207">
    <property type="entry name" value="Transposase_mutator"/>
</dbReference>
<evidence type="ECO:0000256" key="1">
    <source>
        <dbReference type="ARBA" id="ARBA00002190"/>
    </source>
</evidence>
<evidence type="ECO:0000256" key="4">
    <source>
        <dbReference type="ARBA" id="ARBA00023125"/>
    </source>
</evidence>
<keyword evidence="5" id="KW-0233">DNA recombination</keyword>
<dbReference type="Pfam" id="PF00872">
    <property type="entry name" value="Transposase_mut"/>
    <property type="match status" value="1"/>
</dbReference>
<organism evidence="6 7">
    <name type="scientific">Robertmurraya siralis</name>
    <dbReference type="NCBI Taxonomy" id="77777"/>
    <lineage>
        <taxon>Bacteria</taxon>
        <taxon>Bacillati</taxon>
        <taxon>Bacillota</taxon>
        <taxon>Bacilli</taxon>
        <taxon>Bacillales</taxon>
        <taxon>Bacillaceae</taxon>
        <taxon>Robertmurraya</taxon>
    </lineage>
</organism>
<keyword evidence="4" id="KW-0238">DNA-binding</keyword>
<comment type="similarity">
    <text evidence="2">Belongs to the transposase mutator family.</text>
</comment>
<keyword evidence="7" id="KW-1185">Reference proteome</keyword>
<accession>A0A919WGN4</accession>
<evidence type="ECO:0008006" key="8">
    <source>
        <dbReference type="Google" id="ProtNLM"/>
    </source>
</evidence>
<gene>
    <name evidence="6" type="ORF">J27TS8_16390</name>
</gene>
<name>A0A919WGN4_9BACI</name>
<evidence type="ECO:0000313" key="6">
    <source>
        <dbReference type="EMBL" id="GIN61646.1"/>
    </source>
</evidence>
<evidence type="ECO:0000256" key="5">
    <source>
        <dbReference type="ARBA" id="ARBA00023172"/>
    </source>
</evidence>
<keyword evidence="3" id="KW-0815">Transposition</keyword>
<proteinExistence type="inferred from homology"/>
<comment type="function">
    <text evidence="1">Required for the transposition of the insertion element.</text>
</comment>